<feature type="domain" description="PNPLA" evidence="6">
    <location>
        <begin position="191"/>
        <end position="389"/>
    </location>
</feature>
<comment type="caution">
    <text evidence="4">Lacks conserved residue(s) required for the propagation of feature annotation.</text>
</comment>
<feature type="active site" description="Nucleophile" evidence="4">
    <location>
        <position position="224"/>
    </location>
</feature>
<reference evidence="7 8" key="1">
    <citation type="journal article" date="2024" name="Nat. Commun.">
        <title>Phylogenomics reveals the evolutionary origins of lichenization in chlorophyte algae.</title>
        <authorList>
            <person name="Puginier C."/>
            <person name="Libourel C."/>
            <person name="Otte J."/>
            <person name="Skaloud P."/>
            <person name="Haon M."/>
            <person name="Grisel S."/>
            <person name="Petersen M."/>
            <person name="Berrin J.G."/>
            <person name="Delaux P.M."/>
            <person name="Dal Grande F."/>
            <person name="Keller J."/>
        </authorList>
    </citation>
    <scope>NUCLEOTIDE SEQUENCE [LARGE SCALE GENOMIC DNA]</scope>
    <source>
        <strain evidence="7 8">SAG 2036</strain>
    </source>
</reference>
<dbReference type="SUPFAM" id="SSF52151">
    <property type="entry name" value="FabD/lysophospholipase-like"/>
    <property type="match status" value="1"/>
</dbReference>
<dbReference type="InterPro" id="IPR050301">
    <property type="entry name" value="NTE"/>
</dbReference>
<feature type="region of interest" description="Disordered" evidence="5">
    <location>
        <begin position="521"/>
        <end position="543"/>
    </location>
</feature>
<protein>
    <recommendedName>
        <fullName evidence="6">PNPLA domain-containing protein</fullName>
    </recommendedName>
</protein>
<dbReference type="PANTHER" id="PTHR14226:SF10">
    <property type="entry name" value="TRIACYLGLYCEROL LIPASE 4-RELATED"/>
    <property type="match status" value="1"/>
</dbReference>
<feature type="compositionally biased region" description="Polar residues" evidence="5">
    <location>
        <begin position="585"/>
        <end position="598"/>
    </location>
</feature>
<evidence type="ECO:0000313" key="8">
    <source>
        <dbReference type="Proteomes" id="UP001465755"/>
    </source>
</evidence>
<dbReference type="Pfam" id="PF11815">
    <property type="entry name" value="DUF3336"/>
    <property type="match status" value="1"/>
</dbReference>
<organism evidence="7 8">
    <name type="scientific">Symbiochloris irregularis</name>
    <dbReference type="NCBI Taxonomy" id="706552"/>
    <lineage>
        <taxon>Eukaryota</taxon>
        <taxon>Viridiplantae</taxon>
        <taxon>Chlorophyta</taxon>
        <taxon>core chlorophytes</taxon>
        <taxon>Trebouxiophyceae</taxon>
        <taxon>Trebouxiales</taxon>
        <taxon>Trebouxiaceae</taxon>
        <taxon>Symbiochloris</taxon>
    </lineage>
</organism>
<dbReference type="GO" id="GO:0004806">
    <property type="term" value="F:triacylglycerol lipase activity"/>
    <property type="evidence" value="ECO:0007669"/>
    <property type="project" value="InterPro"/>
</dbReference>
<dbReference type="PROSITE" id="PS51635">
    <property type="entry name" value="PNPLA"/>
    <property type="match status" value="1"/>
</dbReference>
<evidence type="ECO:0000256" key="4">
    <source>
        <dbReference type="PROSITE-ProRule" id="PRU01161"/>
    </source>
</evidence>
<dbReference type="EMBL" id="JALJOQ010000129">
    <property type="protein sequence ID" value="KAK9795501.1"/>
    <property type="molecule type" value="Genomic_DNA"/>
</dbReference>
<comment type="caution">
    <text evidence="7">The sequence shown here is derived from an EMBL/GenBank/DDBJ whole genome shotgun (WGS) entry which is preliminary data.</text>
</comment>
<keyword evidence="1 4" id="KW-0378">Hydrolase</keyword>
<feature type="region of interest" description="Disordered" evidence="5">
    <location>
        <begin position="582"/>
        <end position="638"/>
    </location>
</feature>
<dbReference type="GO" id="GO:0016042">
    <property type="term" value="P:lipid catabolic process"/>
    <property type="evidence" value="ECO:0007669"/>
    <property type="project" value="UniProtKB-UniRule"/>
</dbReference>
<evidence type="ECO:0000259" key="6">
    <source>
        <dbReference type="PROSITE" id="PS51635"/>
    </source>
</evidence>
<evidence type="ECO:0000256" key="5">
    <source>
        <dbReference type="SAM" id="MobiDB-lite"/>
    </source>
</evidence>
<dbReference type="Pfam" id="PF01734">
    <property type="entry name" value="Patatin"/>
    <property type="match status" value="1"/>
</dbReference>
<feature type="active site" description="Proton acceptor" evidence="4">
    <location>
        <position position="376"/>
    </location>
</feature>
<evidence type="ECO:0000256" key="1">
    <source>
        <dbReference type="ARBA" id="ARBA00022801"/>
    </source>
</evidence>
<name>A0AAW1NTQ3_9CHLO</name>
<dbReference type="Proteomes" id="UP001465755">
    <property type="component" value="Unassembled WGS sequence"/>
</dbReference>
<keyword evidence="3 4" id="KW-0443">Lipid metabolism</keyword>
<proteinExistence type="predicted"/>
<dbReference type="Gene3D" id="3.40.1090.10">
    <property type="entry name" value="Cytosolic phospholipase A2 catalytic domain"/>
    <property type="match status" value="1"/>
</dbReference>
<dbReference type="InterPro" id="IPR002641">
    <property type="entry name" value="PNPLA_dom"/>
</dbReference>
<dbReference type="AlphaFoldDB" id="A0AAW1NTQ3"/>
<evidence type="ECO:0000256" key="3">
    <source>
        <dbReference type="ARBA" id="ARBA00023098"/>
    </source>
</evidence>
<keyword evidence="2 4" id="KW-0442">Lipid degradation</keyword>
<gene>
    <name evidence="7" type="ORF">WJX73_009996</name>
</gene>
<feature type="compositionally biased region" description="Basic and acidic residues" evidence="5">
    <location>
        <begin position="608"/>
        <end position="627"/>
    </location>
</feature>
<evidence type="ECO:0000313" key="7">
    <source>
        <dbReference type="EMBL" id="KAK9795501.1"/>
    </source>
</evidence>
<dbReference type="InterPro" id="IPR016035">
    <property type="entry name" value="Acyl_Trfase/lysoPLipase"/>
</dbReference>
<sequence length="724" mass="79749">MKGPATSFTGPAGRLPCRSLSPGDKFSSILLDVAIWRGLLALGEPVRRLLAALLFLARSGLTLAGDLKRGLWQALGWLSAPPRTPAIRQLGLNLAGARRWHYALASLVIWAAVREVTRRLLRADLLRNLGNMTNSELHENFPMVPEPIREYIDEVKEHLQFLTEYEGPALTIQDKLAFLRETRHAFGRTALVLSGGGALGAFHVGVVKSLFEQKLLPRVLAGSSVGSIVAAIVATRNDAELHELFDGSATMDLSFFSNSTASQFLRHFLLKGVLQDAEVLQKRLRRLLGDATFLQAFAHSGRILNVAVSPADTNEPARILNYLTAPHVVIWSAVSCSSAFPFLFLPQDLLARDANGELVRATGHPSMHEGERRWRDGSLEEDLPMRSLGEMFNVNYFLVSQTNPHIVPALNLKKRFNRKLGNLAEAEWKHRCRQLMEVWPSARWLKVFSQPWEGDVTMVLPSTYMQIKKSITNPSLEDLKLASLEGERVTWEKLSAIQANCGIEMKLDQCMVRIGEKIMERSATERGGNGSNGQRRHSLRARSMQKMSRIPSWLNMSALGMPNVGSDDAMDGKFLRTTSVEETHLPTQPSLHRLSGSSWAAPASESRGQLHEQLQRHSPHPHLEHLRRSSGSGAAHIPPLEAVDEGKAEAFSPRPFQPSPVPNELAAMDTVLSSLPDSFPLPKNGHSAAASSLDCTDRSVNLWDTLLPLHSAAGGGHALDVIAP</sequence>
<keyword evidence="8" id="KW-1185">Reference proteome</keyword>
<dbReference type="InterPro" id="IPR021771">
    <property type="entry name" value="Triacylglycerol_lipase_N"/>
</dbReference>
<dbReference type="PANTHER" id="PTHR14226">
    <property type="entry name" value="NEUROPATHY TARGET ESTERASE/SWISS CHEESE D.MELANOGASTER"/>
    <property type="match status" value="1"/>
</dbReference>
<feature type="short sequence motif" description="GXGXXG" evidence="4">
    <location>
        <begin position="195"/>
        <end position="200"/>
    </location>
</feature>
<accession>A0AAW1NTQ3</accession>
<feature type="short sequence motif" description="GXSXG" evidence="4">
    <location>
        <begin position="222"/>
        <end position="226"/>
    </location>
</feature>
<evidence type="ECO:0000256" key="2">
    <source>
        <dbReference type="ARBA" id="ARBA00022963"/>
    </source>
</evidence>